<evidence type="ECO:0000313" key="1">
    <source>
        <dbReference type="EMBL" id="KAJ8548119.1"/>
    </source>
</evidence>
<proteinExistence type="predicted"/>
<organism evidence="1 2">
    <name type="scientific">Anisodus acutangulus</name>
    <dbReference type="NCBI Taxonomy" id="402998"/>
    <lineage>
        <taxon>Eukaryota</taxon>
        <taxon>Viridiplantae</taxon>
        <taxon>Streptophyta</taxon>
        <taxon>Embryophyta</taxon>
        <taxon>Tracheophyta</taxon>
        <taxon>Spermatophyta</taxon>
        <taxon>Magnoliopsida</taxon>
        <taxon>eudicotyledons</taxon>
        <taxon>Gunneridae</taxon>
        <taxon>Pentapetalae</taxon>
        <taxon>asterids</taxon>
        <taxon>lamiids</taxon>
        <taxon>Solanales</taxon>
        <taxon>Solanaceae</taxon>
        <taxon>Solanoideae</taxon>
        <taxon>Hyoscyameae</taxon>
        <taxon>Anisodus</taxon>
    </lineage>
</organism>
<name>A0A9Q1RAZ8_9SOLA</name>
<comment type="caution">
    <text evidence="1">The sequence shown here is derived from an EMBL/GenBank/DDBJ whole genome shotgun (WGS) entry which is preliminary data.</text>
</comment>
<reference evidence="2" key="1">
    <citation type="journal article" date="2023" name="Proc. Natl. Acad. Sci. U.S.A.">
        <title>Genomic and structural basis for evolution of tropane alkaloid biosynthesis.</title>
        <authorList>
            <person name="Wanga Y.-J."/>
            <person name="Taina T."/>
            <person name="Yua J.-Y."/>
            <person name="Lia J."/>
            <person name="Xua B."/>
            <person name="Chenc J."/>
            <person name="D'Auriad J.C."/>
            <person name="Huanga J.-P."/>
            <person name="Huanga S.-X."/>
        </authorList>
    </citation>
    <scope>NUCLEOTIDE SEQUENCE [LARGE SCALE GENOMIC DNA]</scope>
    <source>
        <strain evidence="2">cv. KIB-2019</strain>
    </source>
</reference>
<gene>
    <name evidence="1" type="ORF">K7X08_021355</name>
</gene>
<dbReference type="Proteomes" id="UP001152561">
    <property type="component" value="Unassembled WGS sequence"/>
</dbReference>
<dbReference type="EMBL" id="JAJAGQ010000012">
    <property type="protein sequence ID" value="KAJ8548119.1"/>
    <property type="molecule type" value="Genomic_DNA"/>
</dbReference>
<keyword evidence="2" id="KW-1185">Reference proteome</keyword>
<protein>
    <submittedName>
        <fullName evidence="1">Uncharacterized protein</fullName>
    </submittedName>
</protein>
<evidence type="ECO:0000313" key="2">
    <source>
        <dbReference type="Proteomes" id="UP001152561"/>
    </source>
</evidence>
<sequence length="79" mass="8929">MYQFTPSIINQCMGLDTEERIRDAERGEETEGAQDSEVDVVVAAEEVVDSSKQRKETVGIKVLLKRLRMRAEGEAVMQK</sequence>
<dbReference type="AlphaFoldDB" id="A0A9Q1RAZ8"/>
<accession>A0A9Q1RAZ8</accession>